<keyword evidence="7" id="KW-0539">Nucleus</keyword>
<evidence type="ECO:0000313" key="10">
    <source>
        <dbReference type="EMBL" id="CEM43008.1"/>
    </source>
</evidence>
<evidence type="ECO:0000256" key="1">
    <source>
        <dbReference type="ARBA" id="ARBA00004123"/>
    </source>
</evidence>
<keyword evidence="3" id="KW-0507">mRNA processing</keyword>
<dbReference type="GO" id="GO:0120114">
    <property type="term" value="C:Sm-like protein family complex"/>
    <property type="evidence" value="ECO:0007669"/>
    <property type="project" value="UniProtKB-ARBA"/>
</dbReference>
<dbReference type="PANTHER" id="PTHR13110">
    <property type="entry name" value="U6 SNRNA-ASSOCIATED SM-LIKE PROTEIN LSM3"/>
    <property type="match status" value="1"/>
</dbReference>
<dbReference type="Pfam" id="PF01423">
    <property type="entry name" value="LSM"/>
    <property type="match status" value="1"/>
</dbReference>
<dbReference type="InterPro" id="IPR034105">
    <property type="entry name" value="Lsm3"/>
</dbReference>
<name>A0A0G4HFX5_9ALVE</name>
<dbReference type="CDD" id="cd01730">
    <property type="entry name" value="LSm3"/>
    <property type="match status" value="1"/>
</dbReference>
<dbReference type="InterPro" id="IPR047575">
    <property type="entry name" value="Sm"/>
</dbReference>
<keyword evidence="5" id="KW-0694">RNA-binding</keyword>
<accession>A0A0G4HFX5</accession>
<evidence type="ECO:0000256" key="4">
    <source>
        <dbReference type="ARBA" id="ARBA00022728"/>
    </source>
</evidence>
<reference evidence="10" key="1">
    <citation type="submission" date="2014-11" db="EMBL/GenBank/DDBJ databases">
        <authorList>
            <person name="Otto D Thomas"/>
            <person name="Naeem Raeece"/>
        </authorList>
    </citation>
    <scope>NUCLEOTIDE SEQUENCE</scope>
</reference>
<evidence type="ECO:0000256" key="2">
    <source>
        <dbReference type="ARBA" id="ARBA00006850"/>
    </source>
</evidence>
<evidence type="ECO:0000256" key="5">
    <source>
        <dbReference type="ARBA" id="ARBA00022884"/>
    </source>
</evidence>
<comment type="similarity">
    <text evidence="2">Belongs to the snRNP Sm proteins family.</text>
</comment>
<protein>
    <recommendedName>
        <fullName evidence="9">Sm domain-containing protein</fullName>
    </recommendedName>
</protein>
<evidence type="ECO:0000256" key="6">
    <source>
        <dbReference type="ARBA" id="ARBA00023187"/>
    </source>
</evidence>
<dbReference type="EMBL" id="CDMZ01002588">
    <property type="protein sequence ID" value="CEM43008.1"/>
    <property type="molecule type" value="Genomic_DNA"/>
</dbReference>
<dbReference type="SUPFAM" id="SSF50182">
    <property type="entry name" value="Sm-like ribonucleoproteins"/>
    <property type="match status" value="1"/>
</dbReference>
<keyword evidence="4" id="KW-0747">Spliceosome</keyword>
<dbReference type="SMART" id="SM00651">
    <property type="entry name" value="Sm"/>
    <property type="match status" value="1"/>
</dbReference>
<comment type="subcellular location">
    <subcellularLocation>
        <location evidence="1">Nucleus</location>
    </subcellularLocation>
</comment>
<dbReference type="GO" id="GO:0000398">
    <property type="term" value="P:mRNA splicing, via spliceosome"/>
    <property type="evidence" value="ECO:0007669"/>
    <property type="project" value="InterPro"/>
</dbReference>
<dbReference type="GO" id="GO:0005681">
    <property type="term" value="C:spliceosomal complex"/>
    <property type="evidence" value="ECO:0007669"/>
    <property type="project" value="UniProtKB-KW"/>
</dbReference>
<evidence type="ECO:0000256" key="8">
    <source>
        <dbReference type="ARBA" id="ARBA00023274"/>
    </source>
</evidence>
<dbReference type="Gene3D" id="2.30.30.100">
    <property type="match status" value="1"/>
</dbReference>
<dbReference type="AlphaFoldDB" id="A0A0G4HFX5"/>
<sequence>MDATHGGVEEPLDLIRLSLDEKIVIKCRGDRQLTGRLQAFDSHLNMVLSEVEEVHTLISYDQDTDEQEVKKEKRNMDMLFIRGDSVIFVSLPMEG</sequence>
<organism evidence="10">
    <name type="scientific">Chromera velia CCMP2878</name>
    <dbReference type="NCBI Taxonomy" id="1169474"/>
    <lineage>
        <taxon>Eukaryota</taxon>
        <taxon>Sar</taxon>
        <taxon>Alveolata</taxon>
        <taxon>Colpodellida</taxon>
        <taxon>Chromeraceae</taxon>
        <taxon>Chromera</taxon>
    </lineage>
</organism>
<dbReference type="InterPro" id="IPR001163">
    <property type="entry name" value="Sm_dom_euk/arc"/>
</dbReference>
<gene>
    <name evidence="10" type="ORF">Cvel_6713</name>
</gene>
<evidence type="ECO:0000256" key="3">
    <source>
        <dbReference type="ARBA" id="ARBA00022664"/>
    </source>
</evidence>
<evidence type="ECO:0000259" key="9">
    <source>
        <dbReference type="PROSITE" id="PS52002"/>
    </source>
</evidence>
<keyword evidence="8" id="KW-0687">Ribonucleoprotein</keyword>
<feature type="domain" description="Sm" evidence="9">
    <location>
        <begin position="10"/>
        <end position="95"/>
    </location>
</feature>
<dbReference type="PROSITE" id="PS52002">
    <property type="entry name" value="SM"/>
    <property type="match status" value="1"/>
</dbReference>
<dbReference type="InterPro" id="IPR040002">
    <property type="entry name" value="Sm-like_LSM3"/>
</dbReference>
<dbReference type="InterPro" id="IPR010920">
    <property type="entry name" value="LSM_dom_sf"/>
</dbReference>
<keyword evidence="6" id="KW-0508">mRNA splicing</keyword>
<dbReference type="GO" id="GO:0003723">
    <property type="term" value="F:RNA binding"/>
    <property type="evidence" value="ECO:0007669"/>
    <property type="project" value="UniProtKB-KW"/>
</dbReference>
<evidence type="ECO:0000256" key="7">
    <source>
        <dbReference type="ARBA" id="ARBA00023242"/>
    </source>
</evidence>
<dbReference type="VEuPathDB" id="CryptoDB:Cvel_6713"/>
<proteinExistence type="inferred from homology"/>